<feature type="non-terminal residue" evidence="1">
    <location>
        <position position="218"/>
    </location>
</feature>
<keyword evidence="2" id="KW-1185">Reference proteome</keyword>
<dbReference type="AlphaFoldDB" id="A0A9N7UTZ4"/>
<proteinExistence type="predicted"/>
<reference evidence="1" key="1">
    <citation type="submission" date="2020-03" db="EMBL/GenBank/DDBJ databases">
        <authorList>
            <person name="Weist P."/>
        </authorList>
    </citation>
    <scope>NUCLEOTIDE SEQUENCE</scope>
</reference>
<sequence>SEGGGNELLVTGTGSCSSGCVKQICTGHKSYKAQLSPPLLLRFTARASQERLSAAAGDRGGGVLEHVSVCEVSVSIASLAVSRPGTAGIQPATEQPAGKLALIAMRLTPPSLHVISVGRSVRRLLLTLNKQRQVHQRRAADMEPQPNITQRARAEEGAWARDLPRLQALLLDQISAASRVCEVSVSIASLAVSRPGTAGIQPATEQPAAAAAGWQAGH</sequence>
<gene>
    <name evidence="1" type="ORF">PLEPLA_LOCUS24382</name>
</gene>
<evidence type="ECO:0000313" key="1">
    <source>
        <dbReference type="EMBL" id="CAB1436350.1"/>
    </source>
</evidence>
<evidence type="ECO:0000313" key="2">
    <source>
        <dbReference type="Proteomes" id="UP001153269"/>
    </source>
</evidence>
<organism evidence="1 2">
    <name type="scientific">Pleuronectes platessa</name>
    <name type="common">European plaice</name>
    <dbReference type="NCBI Taxonomy" id="8262"/>
    <lineage>
        <taxon>Eukaryota</taxon>
        <taxon>Metazoa</taxon>
        <taxon>Chordata</taxon>
        <taxon>Craniata</taxon>
        <taxon>Vertebrata</taxon>
        <taxon>Euteleostomi</taxon>
        <taxon>Actinopterygii</taxon>
        <taxon>Neopterygii</taxon>
        <taxon>Teleostei</taxon>
        <taxon>Neoteleostei</taxon>
        <taxon>Acanthomorphata</taxon>
        <taxon>Carangaria</taxon>
        <taxon>Pleuronectiformes</taxon>
        <taxon>Pleuronectoidei</taxon>
        <taxon>Pleuronectidae</taxon>
        <taxon>Pleuronectes</taxon>
    </lineage>
</organism>
<name>A0A9N7UTZ4_PLEPL</name>
<comment type="caution">
    <text evidence="1">The sequence shown here is derived from an EMBL/GenBank/DDBJ whole genome shotgun (WGS) entry which is preliminary data.</text>
</comment>
<dbReference type="Proteomes" id="UP001153269">
    <property type="component" value="Unassembled WGS sequence"/>
</dbReference>
<dbReference type="EMBL" id="CADEAL010001884">
    <property type="protein sequence ID" value="CAB1436350.1"/>
    <property type="molecule type" value="Genomic_DNA"/>
</dbReference>
<protein>
    <submittedName>
        <fullName evidence="1">Uncharacterized protein</fullName>
    </submittedName>
</protein>
<accession>A0A9N7UTZ4</accession>